<evidence type="ECO:0000313" key="1">
    <source>
        <dbReference type="EMBL" id="WOL09947.1"/>
    </source>
</evidence>
<proteinExistence type="predicted"/>
<protein>
    <submittedName>
        <fullName evidence="1">Uncharacterized protein</fullName>
    </submittedName>
</protein>
<dbReference type="AlphaFoldDB" id="A0AAQ3KPS6"/>
<dbReference type="PANTHER" id="PTHR31390:SF2">
    <property type="entry name" value="EXPRESSED PROTEIN"/>
    <property type="match status" value="1"/>
</dbReference>
<evidence type="ECO:0000313" key="2">
    <source>
        <dbReference type="Proteomes" id="UP001327560"/>
    </source>
</evidence>
<sequence>MGRCSQLHKSCSCTNHFILPKYFDLTSTNKSNSPLCIHSADFGWDSLHIFCRRSSMSNIHKLKTFRQRGKVQSLHSLTDVVVDCSPVAQSDMVLSPSARWIFDSMEATLKTRSLIKSSVVFQSVPQNAEMKQIMLRDIESGDPGILSGRKKSELDISQEMSFSCSSSKSTPTHLSNSPVVFNSALIQCIWESGKPYFLFAMNKVDNLYTTSPHKIKSSVDKALDYIYVFHAWKDKSKKPKNLVCNVPNFVGKMEVRSSVVLNSGRCKYLETEFVLSAPNDGSPTEMKSLPPSIMRSKGPYSKISKIFRRNHLSKIDSIEIVGASRSQYEDPPEFNLSDHLGIAHKVGCPNLELAAIVVQDFGFQSKHGASSGGWGLKFLEKPEADDADSCQGSPSTSVLCSQNFIQHKNSDRHVNVLVPAGIHGGVMTGNSGPSSLIERWRSNGHCDCGGWDVGCALTVLNNNSKDLPQGSSQEKSKSLNLSIAGAKHGEPAFSMFSVSKDIHIINFQSTLSPLQSFSTGVALIHSQNPNLYSQW</sequence>
<dbReference type="InterPro" id="IPR021916">
    <property type="entry name" value="DUF3527"/>
</dbReference>
<accession>A0AAQ3KPS6</accession>
<dbReference type="Pfam" id="PF12043">
    <property type="entry name" value="DUF3527"/>
    <property type="match status" value="1"/>
</dbReference>
<gene>
    <name evidence="1" type="ORF">Cni_G18701</name>
</gene>
<dbReference type="EMBL" id="CP136895">
    <property type="protein sequence ID" value="WOL09947.1"/>
    <property type="molecule type" value="Genomic_DNA"/>
</dbReference>
<dbReference type="Proteomes" id="UP001327560">
    <property type="component" value="Chromosome 6"/>
</dbReference>
<reference evidence="1 2" key="1">
    <citation type="submission" date="2023-10" db="EMBL/GenBank/DDBJ databases">
        <title>Chromosome-scale genome assembly provides insights into flower coloration mechanisms of Canna indica.</title>
        <authorList>
            <person name="Li C."/>
        </authorList>
    </citation>
    <scope>NUCLEOTIDE SEQUENCE [LARGE SCALE GENOMIC DNA]</scope>
    <source>
        <tissue evidence="1">Flower</tissue>
    </source>
</reference>
<organism evidence="1 2">
    <name type="scientific">Canna indica</name>
    <name type="common">Indian-shot</name>
    <dbReference type="NCBI Taxonomy" id="4628"/>
    <lineage>
        <taxon>Eukaryota</taxon>
        <taxon>Viridiplantae</taxon>
        <taxon>Streptophyta</taxon>
        <taxon>Embryophyta</taxon>
        <taxon>Tracheophyta</taxon>
        <taxon>Spermatophyta</taxon>
        <taxon>Magnoliopsida</taxon>
        <taxon>Liliopsida</taxon>
        <taxon>Zingiberales</taxon>
        <taxon>Cannaceae</taxon>
        <taxon>Canna</taxon>
    </lineage>
</organism>
<keyword evidence="2" id="KW-1185">Reference proteome</keyword>
<name>A0AAQ3KPS6_9LILI</name>
<dbReference type="PANTHER" id="PTHR31390">
    <property type="entry name" value="EXPRESSED PROTEIN"/>
    <property type="match status" value="1"/>
</dbReference>